<reference evidence="3" key="1">
    <citation type="submission" date="2016-06" db="EMBL/GenBank/DDBJ databases">
        <authorList>
            <person name="Sutton G."/>
            <person name="Brinkac L."/>
            <person name="Sanka R."/>
            <person name="Adams M."/>
            <person name="Lau E."/>
            <person name="Mehaffy C."/>
            <person name="Tameris M."/>
            <person name="Hatherill M."/>
            <person name="Hanekom W."/>
            <person name="Mahomed H."/>
            <person name="Mcshane H."/>
        </authorList>
    </citation>
    <scope>NUCLEOTIDE SEQUENCE [LARGE SCALE GENOMIC DNA]</scope>
    <source>
        <strain evidence="3">852002-10433_SCH5171157</strain>
    </source>
</reference>
<accession>A0A1A0W8Z2</accession>
<name>A0A1A0W8Z2_MYCPR</name>
<comment type="caution">
    <text evidence="2">The sequence shown here is derived from an EMBL/GenBank/DDBJ whole genome shotgun (WGS) entry which is preliminary data.</text>
</comment>
<proteinExistence type="predicted"/>
<evidence type="ECO:0000313" key="2">
    <source>
        <dbReference type="EMBL" id="OBB92889.1"/>
    </source>
</evidence>
<evidence type="ECO:0000313" key="3">
    <source>
        <dbReference type="Proteomes" id="UP000094008"/>
    </source>
</evidence>
<sequence>MDRSVSSAAVLPGQTIQALSPPPTPHEVWKRLARLIAAPGRTQMRLYNADTEKFSDTGRLTESLPWRSAAVYLYTKGRTQVLVLDFDAKHHSTEQVKADLDTAAAWISSCGGVFITDSSTNGGRHLIAPLAIGTTASCDEMKALVRLLASRLPTLDITPMAGAAKGCISVPGSPDKNGGYRQLDGSLEDAVEAFATRSAPDLLPRLQMLLGAFKPSPQPAPEAATVRTTASIADFLEGTGDDVRLAPAYCRTDELPADVADFAAYGVLNPKRLTWETNHQARMSVIVNAFARGYSIADLRERIEPGGCWHNGLGNAYDRYKHRAESALERDFTKAQHWYITNVLNSSPPRHKDKKYSPGGNTRGWRGPKNLRDWLANATAWADAEFAGKRLRWTVRAVLQALAFYALVAGEQRSGTWLVGVGGRTLSIGSGLLSEDSVWRVLADLRERPGSPIVLVRQALGTEADVYALTSQNRVVTDPVRAQRARVEAVHEAWSVIGHHLRNVYELVAYHGLTKKTDLYAAAAIPRATGDTMVTALEIAGLLTKSGWGAVAAGHVSLDDIARQHHLDQLREDRLDRHKAERAAWRKWLDDREQQRTTQPALSDPESGCAPASVGTNHTEEHAAWRDAMMSTGPPPRDDVDDEHDAIELLSDVLGARILATPLSK</sequence>
<evidence type="ECO:0000256" key="1">
    <source>
        <dbReference type="SAM" id="MobiDB-lite"/>
    </source>
</evidence>
<dbReference type="Proteomes" id="UP000094008">
    <property type="component" value="Unassembled WGS sequence"/>
</dbReference>
<dbReference type="EMBL" id="LZSY01000065">
    <property type="protein sequence ID" value="OBB92889.1"/>
    <property type="molecule type" value="Genomic_DNA"/>
</dbReference>
<feature type="region of interest" description="Disordered" evidence="1">
    <location>
        <begin position="590"/>
        <end position="643"/>
    </location>
</feature>
<protein>
    <submittedName>
        <fullName evidence="2">Uncharacterized protein</fullName>
    </submittedName>
</protein>
<organism evidence="2 3">
    <name type="scientific">Mycolicibacterium peregrinum</name>
    <name type="common">Mycobacterium peregrinum</name>
    <dbReference type="NCBI Taxonomy" id="43304"/>
    <lineage>
        <taxon>Bacteria</taxon>
        <taxon>Bacillati</taxon>
        <taxon>Actinomycetota</taxon>
        <taxon>Actinomycetes</taxon>
        <taxon>Mycobacteriales</taxon>
        <taxon>Mycobacteriaceae</taxon>
        <taxon>Mycolicibacterium</taxon>
    </lineage>
</organism>
<gene>
    <name evidence="2" type="ORF">A5779_21235</name>
</gene>
<dbReference type="AlphaFoldDB" id="A0A1A0W8Z2"/>